<evidence type="ECO:0000256" key="7">
    <source>
        <dbReference type="ARBA" id="ARBA00022903"/>
    </source>
</evidence>
<dbReference type="OrthoDB" id="8479094at2"/>
<dbReference type="PROSITE" id="PS51012">
    <property type="entry name" value="ABC_TM2"/>
    <property type="match status" value="1"/>
</dbReference>
<sequence length="271" mass="29451">MTVTTLPPSVRPAALSAQPHAALRTIPALMLREMSSTYGRSPGGYLWAVLEPVAAIALMSIAFSLILRAPGLGGNFPFFYASGFLLFSLYMIVSAQVAAALRFSRPLLEYPRVSYLDAVLARFLLNTMTQVLVLVLVVTGIVAVFDLAPRIDVAQVGLALILASGLALGVGCVNCFLITCFPVWERVWAIVNRPMFLVSAVLFLPEDLSPQYRAWLMLNPLSHVTSLARSGFFASYDAVHASPLYVTGWIVGLLVVGLFLLALHHKDIVFK</sequence>
<feature type="domain" description="ABC transmembrane type-2" evidence="12">
    <location>
        <begin position="43"/>
        <end position="264"/>
    </location>
</feature>
<dbReference type="InterPro" id="IPR000412">
    <property type="entry name" value="ABC_2_transport"/>
</dbReference>
<evidence type="ECO:0000313" key="13">
    <source>
        <dbReference type="EMBL" id="ATI40720.1"/>
    </source>
</evidence>
<feature type="transmembrane region" description="Helical" evidence="11">
    <location>
        <begin position="44"/>
        <end position="66"/>
    </location>
</feature>
<evidence type="ECO:0000313" key="14">
    <source>
        <dbReference type="Proteomes" id="UP000219050"/>
    </source>
</evidence>
<dbReference type="Proteomes" id="UP000219050">
    <property type="component" value="Chromosome"/>
</dbReference>
<dbReference type="RefSeq" id="WP_097372376.1">
    <property type="nucleotide sequence ID" value="NZ_CP021404.1"/>
</dbReference>
<dbReference type="PRINTS" id="PR00164">
    <property type="entry name" value="ABC2TRNSPORT"/>
</dbReference>
<dbReference type="GO" id="GO:0140359">
    <property type="term" value="F:ABC-type transporter activity"/>
    <property type="evidence" value="ECO:0007669"/>
    <property type="project" value="InterPro"/>
</dbReference>
<dbReference type="GO" id="GO:0015920">
    <property type="term" value="P:lipopolysaccharide transport"/>
    <property type="evidence" value="ECO:0007669"/>
    <property type="project" value="TreeGrafter"/>
</dbReference>
<comment type="caution">
    <text evidence="11">Lacks conserved residue(s) required for the propagation of feature annotation.</text>
</comment>
<keyword evidence="4 11" id="KW-1003">Cell membrane</keyword>
<evidence type="ECO:0000256" key="11">
    <source>
        <dbReference type="RuleBase" id="RU361157"/>
    </source>
</evidence>
<name>A0A291LVJ2_9RHOB</name>
<dbReference type="GO" id="GO:0015774">
    <property type="term" value="P:polysaccharide transport"/>
    <property type="evidence" value="ECO:0007669"/>
    <property type="project" value="UniProtKB-KW"/>
</dbReference>
<evidence type="ECO:0000256" key="9">
    <source>
        <dbReference type="ARBA" id="ARBA00023047"/>
    </source>
</evidence>
<keyword evidence="10 11" id="KW-0472">Membrane</keyword>
<keyword evidence="8 11" id="KW-1133">Transmembrane helix</keyword>
<gene>
    <name evidence="13" type="ORF">CBW24_00955</name>
</gene>
<comment type="subcellular location">
    <subcellularLocation>
        <location evidence="11">Cell inner membrane</location>
        <topology evidence="11">Multi-pass membrane protein</topology>
    </subcellularLocation>
    <subcellularLocation>
        <location evidence="1">Cell membrane</location>
        <topology evidence="1">Multi-pass membrane protein</topology>
    </subcellularLocation>
</comment>
<protein>
    <recommendedName>
        <fullName evidence="11">Transport permease protein</fullName>
    </recommendedName>
</protein>
<feature type="transmembrane region" description="Helical" evidence="11">
    <location>
        <begin position="78"/>
        <end position="103"/>
    </location>
</feature>
<dbReference type="Pfam" id="PF01061">
    <property type="entry name" value="ABC2_membrane"/>
    <property type="match status" value="1"/>
</dbReference>
<dbReference type="PANTHER" id="PTHR30413">
    <property type="entry name" value="INNER MEMBRANE TRANSPORT PERMEASE"/>
    <property type="match status" value="1"/>
</dbReference>
<dbReference type="EMBL" id="CP021404">
    <property type="protein sequence ID" value="ATI40720.1"/>
    <property type="molecule type" value="Genomic_DNA"/>
</dbReference>
<evidence type="ECO:0000256" key="3">
    <source>
        <dbReference type="ARBA" id="ARBA00022448"/>
    </source>
</evidence>
<feature type="transmembrane region" description="Helical" evidence="11">
    <location>
        <begin position="123"/>
        <end position="145"/>
    </location>
</feature>
<feature type="transmembrane region" description="Helical" evidence="11">
    <location>
        <begin position="242"/>
        <end position="263"/>
    </location>
</feature>
<dbReference type="KEGG" id="cmag:CBW24_00955"/>
<reference evidence="13 14" key="1">
    <citation type="submission" date="2017-05" db="EMBL/GenBank/DDBJ databases">
        <title>Comparative genomic and metabolic analysis of manganese-oxidizing mechanisms in Celeribater manganoxidans DY25T: its adaption to the environment of polymetallic nodule.</title>
        <authorList>
            <person name="Wang X."/>
        </authorList>
    </citation>
    <scope>NUCLEOTIDE SEQUENCE [LARGE SCALE GENOMIC DNA]</scope>
    <source>
        <strain evidence="13 14">DY25</strain>
    </source>
</reference>
<evidence type="ECO:0000256" key="10">
    <source>
        <dbReference type="ARBA" id="ARBA00023136"/>
    </source>
</evidence>
<comment type="similarity">
    <text evidence="2 11">Belongs to the ABC-2 integral membrane protein family.</text>
</comment>
<keyword evidence="6 11" id="KW-0812">Transmembrane</keyword>
<keyword evidence="9" id="KW-0625">Polysaccharide transport</keyword>
<dbReference type="InterPro" id="IPR013525">
    <property type="entry name" value="ABC2_TM"/>
</dbReference>
<organism evidence="13 14">
    <name type="scientific">Pacificitalea manganoxidans</name>
    <dbReference type="NCBI Taxonomy" id="1411902"/>
    <lineage>
        <taxon>Bacteria</taxon>
        <taxon>Pseudomonadati</taxon>
        <taxon>Pseudomonadota</taxon>
        <taxon>Alphaproteobacteria</taxon>
        <taxon>Rhodobacterales</taxon>
        <taxon>Paracoccaceae</taxon>
        <taxon>Pacificitalea</taxon>
    </lineage>
</organism>
<feature type="transmembrane region" description="Helical" evidence="11">
    <location>
        <begin position="157"/>
        <end position="181"/>
    </location>
</feature>
<keyword evidence="3 11" id="KW-0813">Transport</keyword>
<accession>A0A291LVJ2</accession>
<keyword evidence="14" id="KW-1185">Reference proteome</keyword>
<evidence type="ECO:0000256" key="2">
    <source>
        <dbReference type="ARBA" id="ARBA00007783"/>
    </source>
</evidence>
<evidence type="ECO:0000256" key="8">
    <source>
        <dbReference type="ARBA" id="ARBA00022989"/>
    </source>
</evidence>
<dbReference type="GO" id="GO:0043190">
    <property type="term" value="C:ATP-binding cassette (ABC) transporter complex"/>
    <property type="evidence" value="ECO:0007669"/>
    <property type="project" value="InterPro"/>
</dbReference>
<evidence type="ECO:0000259" key="12">
    <source>
        <dbReference type="PROSITE" id="PS51012"/>
    </source>
</evidence>
<evidence type="ECO:0000256" key="6">
    <source>
        <dbReference type="ARBA" id="ARBA00022692"/>
    </source>
</evidence>
<evidence type="ECO:0000256" key="4">
    <source>
        <dbReference type="ARBA" id="ARBA00022475"/>
    </source>
</evidence>
<evidence type="ECO:0000256" key="1">
    <source>
        <dbReference type="ARBA" id="ARBA00004651"/>
    </source>
</evidence>
<proteinExistence type="inferred from homology"/>
<keyword evidence="7" id="KW-0972">Capsule biogenesis/degradation</keyword>
<evidence type="ECO:0000256" key="5">
    <source>
        <dbReference type="ARBA" id="ARBA00022597"/>
    </source>
</evidence>
<dbReference type="InterPro" id="IPR047817">
    <property type="entry name" value="ABC2_TM_bact-type"/>
</dbReference>
<keyword evidence="5" id="KW-0762">Sugar transport</keyword>
<dbReference type="AlphaFoldDB" id="A0A291LVJ2"/>
<dbReference type="PANTHER" id="PTHR30413:SF10">
    <property type="entry name" value="CAPSULE POLYSACCHARIDE EXPORT INNER-MEMBRANE PROTEIN CTRC"/>
    <property type="match status" value="1"/>
</dbReference>